<keyword evidence="2" id="KW-0132">Cell division</keyword>
<keyword evidence="2" id="KW-0131">Cell cycle</keyword>
<name>A0A151AQA5_9CLOT</name>
<keyword evidence="3" id="KW-1185">Reference proteome</keyword>
<keyword evidence="1" id="KW-0472">Membrane</keyword>
<evidence type="ECO:0000313" key="2">
    <source>
        <dbReference type="EMBL" id="KYH29773.1"/>
    </source>
</evidence>
<evidence type="ECO:0000313" key="3">
    <source>
        <dbReference type="Proteomes" id="UP000075374"/>
    </source>
</evidence>
<dbReference type="STRING" id="1121305.CLCOL_04110"/>
<dbReference type="PATRIC" id="fig|1121305.3.peg.413"/>
<accession>A0A151AQA5</accession>
<organism evidence="2 3">
    <name type="scientific">Clostridium colicanis DSM 13634</name>
    <dbReference type="NCBI Taxonomy" id="1121305"/>
    <lineage>
        <taxon>Bacteria</taxon>
        <taxon>Bacillati</taxon>
        <taxon>Bacillota</taxon>
        <taxon>Clostridia</taxon>
        <taxon>Eubacteriales</taxon>
        <taxon>Clostridiaceae</taxon>
        <taxon>Clostridium</taxon>
    </lineage>
</organism>
<proteinExistence type="predicted"/>
<reference evidence="2 3" key="1">
    <citation type="submission" date="2016-02" db="EMBL/GenBank/DDBJ databases">
        <title>Genome sequence of Clostridium colicanis DSM 13634.</title>
        <authorList>
            <person name="Poehlein A."/>
            <person name="Daniel R."/>
        </authorList>
    </citation>
    <scope>NUCLEOTIDE SEQUENCE [LARGE SCALE GENOMIC DNA]</scope>
    <source>
        <strain evidence="2 3">DSM 13634</strain>
    </source>
</reference>
<keyword evidence="1" id="KW-1133">Transmembrane helix</keyword>
<protein>
    <submittedName>
        <fullName evidence="2">Cell division protein FtsL</fullName>
    </submittedName>
</protein>
<feature type="transmembrane region" description="Helical" evidence="1">
    <location>
        <begin position="55"/>
        <end position="74"/>
    </location>
</feature>
<dbReference type="GO" id="GO:0051301">
    <property type="term" value="P:cell division"/>
    <property type="evidence" value="ECO:0007669"/>
    <property type="project" value="UniProtKB-KW"/>
</dbReference>
<comment type="caution">
    <text evidence="2">The sequence shown here is derived from an EMBL/GenBank/DDBJ whole genome shotgun (WGS) entry which is preliminary data.</text>
</comment>
<dbReference type="RefSeq" id="WP_061857345.1">
    <property type="nucleotide sequence ID" value="NZ_LTBB01000002.1"/>
</dbReference>
<dbReference type="EMBL" id="LTBB01000002">
    <property type="protein sequence ID" value="KYH29773.1"/>
    <property type="molecule type" value="Genomic_DNA"/>
</dbReference>
<dbReference type="AlphaFoldDB" id="A0A151AQA5"/>
<dbReference type="Proteomes" id="UP000075374">
    <property type="component" value="Unassembled WGS sequence"/>
</dbReference>
<gene>
    <name evidence="2" type="primary">ftsL_1</name>
    <name evidence="2" type="ORF">CLCOL_04110</name>
</gene>
<sequence>MIINNRNNINGNNALAPQKIYSRQIDYDKQRDLEKLKKEHIKINKQKSVNKKVTILRNIIFCFIIGIAVVYRYSIIYNIEKDILDVKSEISTVNSENENLKIGLLKYSNIKEIENNAVKNLNMFPKNESNIVYIDLEKNNFKSFSKEDVKENEGMIERLKKILY</sequence>
<keyword evidence="1" id="KW-0812">Transmembrane</keyword>
<evidence type="ECO:0000256" key="1">
    <source>
        <dbReference type="SAM" id="Phobius"/>
    </source>
</evidence>